<sequence>MKKYLGITVLLAAWGLVLPAWAVASSPDTLVDNTAQEVLTIVRQDKDLQSGNTAKILALVEAKILPHFNFTRMTRLAMGKNWGKATPEQQQELVNEFRTLLVRTYSNALTTYKDHTIKVEPLKNNATDTDTTVRTKVIDGGQQPVPIDYSMEKTSDGWKVYDVTVAGVSLVTNYRSTFNSQVRDGGVDKLIKTLVEKNRSLVAADKKASTN</sequence>
<dbReference type="STRING" id="1266925.GCA_000619905_01684"/>
<dbReference type="PANTHER" id="PTHR36573">
    <property type="entry name" value="INTERMEMBRANE PHOSPHOLIPID TRANSPORT SYSTEM BINDING PROTEIN MLAC"/>
    <property type="match status" value="1"/>
</dbReference>
<keyword evidence="1" id="KW-0732">Signal</keyword>
<proteinExistence type="predicted"/>
<keyword evidence="3" id="KW-1185">Reference proteome</keyword>
<evidence type="ECO:0000256" key="1">
    <source>
        <dbReference type="SAM" id="SignalP"/>
    </source>
</evidence>
<dbReference type="PIRSF" id="PIRSF004649">
    <property type="entry name" value="MlaC"/>
    <property type="match status" value="1"/>
</dbReference>
<dbReference type="RefSeq" id="WP_074798240.1">
    <property type="nucleotide sequence ID" value="NZ_FOVJ01000008.1"/>
</dbReference>
<dbReference type="OrthoDB" id="9798905at2"/>
<evidence type="ECO:0000313" key="2">
    <source>
        <dbReference type="EMBL" id="SFO12258.1"/>
    </source>
</evidence>
<feature type="chain" id="PRO_5010318715" evidence="1">
    <location>
        <begin position="23"/>
        <end position="211"/>
    </location>
</feature>
<dbReference type="Gene3D" id="1.10.10.640">
    <property type="entry name" value="phospholipid-binding protein"/>
    <property type="match status" value="1"/>
</dbReference>
<reference evidence="3" key="1">
    <citation type="submission" date="2016-10" db="EMBL/GenBank/DDBJ databases">
        <authorList>
            <person name="Varghese N."/>
        </authorList>
    </citation>
    <scope>NUCLEOTIDE SEQUENCE [LARGE SCALE GENOMIC DNA]</scope>
    <source>
        <strain evidence="3">Nsp8</strain>
    </source>
</reference>
<dbReference type="PANTHER" id="PTHR36573:SF1">
    <property type="entry name" value="INTERMEMBRANE PHOSPHOLIPID TRANSPORT SYSTEM BINDING PROTEIN MLAC"/>
    <property type="match status" value="1"/>
</dbReference>
<feature type="signal peptide" evidence="1">
    <location>
        <begin position="1"/>
        <end position="22"/>
    </location>
</feature>
<dbReference type="Proteomes" id="UP000183107">
    <property type="component" value="Unassembled WGS sequence"/>
</dbReference>
<name>A0A1I5ELC5_9PROT</name>
<dbReference type="InterPro" id="IPR008869">
    <property type="entry name" value="MlaC/ttg2D"/>
</dbReference>
<gene>
    <name evidence="2" type="ORF">SAMN05216386_2673</name>
</gene>
<dbReference type="Pfam" id="PF05494">
    <property type="entry name" value="MlaC"/>
    <property type="match status" value="1"/>
</dbReference>
<protein>
    <submittedName>
        <fullName evidence="2">Phospholipid transport system substrate-binding protein</fullName>
    </submittedName>
</protein>
<accession>A0A1I5ELC5</accession>
<dbReference type="AlphaFoldDB" id="A0A1I5ELC5"/>
<evidence type="ECO:0000313" key="3">
    <source>
        <dbReference type="Proteomes" id="UP000183107"/>
    </source>
</evidence>
<organism evidence="2 3">
    <name type="scientific">Nitrosospira briensis</name>
    <dbReference type="NCBI Taxonomy" id="35799"/>
    <lineage>
        <taxon>Bacteria</taxon>
        <taxon>Pseudomonadati</taxon>
        <taxon>Pseudomonadota</taxon>
        <taxon>Betaproteobacteria</taxon>
        <taxon>Nitrosomonadales</taxon>
        <taxon>Nitrosomonadaceae</taxon>
        <taxon>Nitrosospira</taxon>
    </lineage>
</organism>
<dbReference type="EMBL" id="FOVJ01000008">
    <property type="protein sequence ID" value="SFO12258.1"/>
    <property type="molecule type" value="Genomic_DNA"/>
</dbReference>
<dbReference type="Gene3D" id="3.10.450.50">
    <property type="match status" value="1"/>
</dbReference>